<comment type="caution">
    <text evidence="3">The sequence shown here is derived from an EMBL/GenBank/DDBJ whole genome shotgun (WGS) entry which is preliminary data.</text>
</comment>
<reference evidence="3" key="1">
    <citation type="submission" date="2022-03" db="EMBL/GenBank/DDBJ databases">
        <authorList>
            <person name="Martin C."/>
        </authorList>
    </citation>
    <scope>NUCLEOTIDE SEQUENCE</scope>
</reference>
<evidence type="ECO:0000256" key="2">
    <source>
        <dbReference type="SAM" id="MobiDB-lite"/>
    </source>
</evidence>
<proteinExistence type="predicted"/>
<evidence type="ECO:0000313" key="4">
    <source>
        <dbReference type="Proteomes" id="UP000749559"/>
    </source>
</evidence>
<dbReference type="Proteomes" id="UP000749559">
    <property type="component" value="Unassembled WGS sequence"/>
</dbReference>
<organism evidence="3 4">
    <name type="scientific">Owenia fusiformis</name>
    <name type="common">Polychaete worm</name>
    <dbReference type="NCBI Taxonomy" id="6347"/>
    <lineage>
        <taxon>Eukaryota</taxon>
        <taxon>Metazoa</taxon>
        <taxon>Spiralia</taxon>
        <taxon>Lophotrochozoa</taxon>
        <taxon>Annelida</taxon>
        <taxon>Polychaeta</taxon>
        <taxon>Sedentaria</taxon>
        <taxon>Canalipalpata</taxon>
        <taxon>Sabellida</taxon>
        <taxon>Oweniida</taxon>
        <taxon>Oweniidae</taxon>
        <taxon>Owenia</taxon>
    </lineage>
</organism>
<dbReference type="CDD" id="cd01671">
    <property type="entry name" value="CARD"/>
    <property type="match status" value="1"/>
</dbReference>
<accession>A0A8J1UT10</accession>
<feature type="coiled-coil region" evidence="1">
    <location>
        <begin position="161"/>
        <end position="206"/>
    </location>
</feature>
<dbReference type="GO" id="GO:0042981">
    <property type="term" value="P:regulation of apoptotic process"/>
    <property type="evidence" value="ECO:0007669"/>
    <property type="project" value="InterPro"/>
</dbReference>
<dbReference type="SUPFAM" id="SSF47986">
    <property type="entry name" value="DEATH domain"/>
    <property type="match status" value="1"/>
</dbReference>
<feature type="compositionally biased region" description="Basic and acidic residues" evidence="2">
    <location>
        <begin position="592"/>
        <end position="609"/>
    </location>
</feature>
<name>A0A8J1UT10_OWEFU</name>
<evidence type="ECO:0000256" key="1">
    <source>
        <dbReference type="SAM" id="Coils"/>
    </source>
</evidence>
<dbReference type="PROSITE" id="PS50209">
    <property type="entry name" value="CARD"/>
    <property type="match status" value="1"/>
</dbReference>
<protein>
    <submittedName>
        <fullName evidence="3">Uncharacterized protein</fullName>
    </submittedName>
</protein>
<sequence>MDEKYRHLLERNHYLLTSNITLTDEMYDKLTEMNVLTRTMIQDVKSKEAGERVAYMLELLTKRPKAAYKQFCSVLQICNHSFLSDHMLQEEAFPQSDGVNINDLFWRVPSLQKHIHNKEKDILLTYVQQKVREEVNKSQWQSSPAMKASAMTIRANQIDQIEKYKGLLVQKEAQAHSLEVRLKDAEQGAARETHRLQDNLKALRNRYDNDVTIQMRHAEAGERSIHRLSDNLFHLENQVWAVNKLIRKSLGEAPEDIEWDPLNKSTETLETNINALIEKYSNLKTFSSEIETVNDKDKIAVLNLLKIHKGSDIPIIDIIEEYTETLNKAMDDTISELNKLDQSLRPKSLDFKFITEINEIESNADMKAFHHFTNKPITSTIIGVKRELNELIRRGNELQNELHDKEVKIGDLNNQIVFLQSELSKTRSPRHNLLDINNRDQRSLSAENRFKLPSLSPAGTPLTSPFVTPDTSPVLSRRKLSPNNHTLPLNSPPPQSIGLIDVTISPRSDSHLRNNDSHFVTETSNMRSSRQRTLSFDKSDRHKSTTNNLSPRHVPMISRSPSPRRKLKIRDGMSPNLLINSPQPSPKANRKLKTEDNGSKSMTSDEKETASLTNICFDSESANHK</sequence>
<evidence type="ECO:0000313" key="3">
    <source>
        <dbReference type="EMBL" id="CAH1800837.1"/>
    </source>
</evidence>
<feature type="coiled-coil region" evidence="1">
    <location>
        <begin position="381"/>
        <end position="422"/>
    </location>
</feature>
<feature type="compositionally biased region" description="Polar residues" evidence="2">
    <location>
        <begin position="461"/>
        <end position="474"/>
    </location>
</feature>
<gene>
    <name evidence="3" type="ORF">OFUS_LOCUS24675</name>
</gene>
<dbReference type="InterPro" id="IPR001315">
    <property type="entry name" value="CARD"/>
</dbReference>
<dbReference type="Pfam" id="PF00619">
    <property type="entry name" value="CARD"/>
    <property type="match status" value="1"/>
</dbReference>
<dbReference type="EMBL" id="CAIIXF020000012">
    <property type="protein sequence ID" value="CAH1800837.1"/>
    <property type="molecule type" value="Genomic_DNA"/>
</dbReference>
<dbReference type="InterPro" id="IPR011029">
    <property type="entry name" value="DEATH-like_dom_sf"/>
</dbReference>
<dbReference type="AlphaFoldDB" id="A0A8J1UT10"/>
<keyword evidence="4" id="KW-1185">Reference proteome</keyword>
<feature type="region of interest" description="Disordered" evidence="2">
    <location>
        <begin position="450"/>
        <end position="625"/>
    </location>
</feature>
<dbReference type="Gene3D" id="1.10.533.10">
    <property type="entry name" value="Death Domain, Fas"/>
    <property type="match status" value="1"/>
</dbReference>
<keyword evidence="1" id="KW-0175">Coiled coil</keyword>
<feature type="compositionally biased region" description="Polar residues" evidence="2">
    <location>
        <begin position="517"/>
        <end position="534"/>
    </location>
</feature>
<dbReference type="SMART" id="SM00114">
    <property type="entry name" value="CARD"/>
    <property type="match status" value="1"/>
</dbReference>